<evidence type="ECO:0000313" key="7">
    <source>
        <dbReference type="EMBL" id="ABZ06635.1"/>
    </source>
</evidence>
<dbReference type="SUPFAM" id="SSF54292">
    <property type="entry name" value="2Fe-2S ferredoxin-like"/>
    <property type="match status" value="1"/>
</dbReference>
<dbReference type="PANTHER" id="PTHR45444">
    <property type="entry name" value="XANTHINE DEHYDROGENASE"/>
    <property type="match status" value="1"/>
</dbReference>
<dbReference type="CDD" id="cd00207">
    <property type="entry name" value="fer2"/>
    <property type="match status" value="1"/>
</dbReference>
<keyword evidence="5" id="KW-0408">Iron</keyword>
<evidence type="ECO:0000256" key="4">
    <source>
        <dbReference type="ARBA" id="ARBA00023002"/>
    </source>
</evidence>
<dbReference type="Pfam" id="PF00941">
    <property type="entry name" value="FAD_binding_5"/>
    <property type="match status" value="1"/>
</dbReference>
<dbReference type="InterPro" id="IPR006058">
    <property type="entry name" value="2Fe2S_fd_BS"/>
</dbReference>
<reference evidence="7" key="1">
    <citation type="journal article" date="2008" name="ISME J.">
        <title>Genomic patterns of recombination, clonal divergence and environment in marine microbial populations.</title>
        <authorList>
            <person name="Konstantinidis K.T."/>
            <person name="Delong E.F."/>
        </authorList>
    </citation>
    <scope>NUCLEOTIDE SEQUENCE</scope>
</reference>
<evidence type="ECO:0000256" key="1">
    <source>
        <dbReference type="ARBA" id="ARBA00022630"/>
    </source>
</evidence>
<proteinExistence type="predicted"/>
<dbReference type="InterPro" id="IPR036318">
    <property type="entry name" value="FAD-bd_PCMH-like_sf"/>
</dbReference>
<dbReference type="InterPro" id="IPR001041">
    <property type="entry name" value="2Fe-2S_ferredoxin-type"/>
</dbReference>
<dbReference type="InterPro" id="IPR012175">
    <property type="entry name" value="Xanth_DH_ssu_bac"/>
</dbReference>
<dbReference type="PROSITE" id="PS51387">
    <property type="entry name" value="FAD_PCMH"/>
    <property type="match status" value="1"/>
</dbReference>
<dbReference type="InterPro" id="IPR016166">
    <property type="entry name" value="FAD-bd_PCMH"/>
</dbReference>
<evidence type="ECO:0000259" key="6">
    <source>
        <dbReference type="PROSITE" id="PS51387"/>
    </source>
</evidence>
<dbReference type="InterPro" id="IPR012675">
    <property type="entry name" value="Beta-grasp_dom_sf"/>
</dbReference>
<dbReference type="Gene3D" id="3.30.465.10">
    <property type="match status" value="1"/>
</dbReference>
<dbReference type="PIRSF" id="PIRSF036557">
    <property type="entry name" value="XdhA_RC"/>
    <property type="match status" value="1"/>
</dbReference>
<dbReference type="SUPFAM" id="SSF47741">
    <property type="entry name" value="CO dehydrogenase ISP C-domain like"/>
    <property type="match status" value="1"/>
</dbReference>
<dbReference type="Gene3D" id="3.10.20.30">
    <property type="match status" value="1"/>
</dbReference>
<keyword evidence="2" id="KW-0479">Metal-binding</keyword>
<dbReference type="InterPro" id="IPR005107">
    <property type="entry name" value="CO_DH_flav_C"/>
</dbReference>
<evidence type="ECO:0000256" key="5">
    <source>
        <dbReference type="ARBA" id="ARBA00023004"/>
    </source>
</evidence>
<dbReference type="PANTHER" id="PTHR45444:SF3">
    <property type="entry name" value="XANTHINE DEHYDROGENASE"/>
    <property type="match status" value="1"/>
</dbReference>
<dbReference type="Gene3D" id="3.30.390.50">
    <property type="entry name" value="CO dehydrogenase flavoprotein, C-terminal domain"/>
    <property type="match status" value="1"/>
</dbReference>
<dbReference type="GO" id="GO:0004854">
    <property type="term" value="F:xanthine dehydrogenase activity"/>
    <property type="evidence" value="ECO:0007669"/>
    <property type="project" value="InterPro"/>
</dbReference>
<keyword evidence="1" id="KW-0285">Flavoprotein</keyword>
<dbReference type="AlphaFoldDB" id="B3T226"/>
<dbReference type="InterPro" id="IPR016208">
    <property type="entry name" value="Ald_Oxase/xanthine_DH-like"/>
</dbReference>
<feature type="domain" description="FAD-binding PCMH-type" evidence="6">
    <location>
        <begin position="191"/>
        <end position="364"/>
    </location>
</feature>
<dbReference type="NCBIfam" id="TIGR02963">
    <property type="entry name" value="xanthine_xdhA"/>
    <property type="match status" value="1"/>
</dbReference>
<dbReference type="SMART" id="SM01092">
    <property type="entry name" value="CO_deh_flav_C"/>
    <property type="match status" value="1"/>
</dbReference>
<accession>B3T226</accession>
<dbReference type="InterPro" id="IPR002888">
    <property type="entry name" value="2Fe-2S-bd"/>
</dbReference>
<dbReference type="Pfam" id="PF03450">
    <property type="entry name" value="CO_deh_flav_C"/>
    <property type="match status" value="1"/>
</dbReference>
<dbReference type="InterPro" id="IPR036683">
    <property type="entry name" value="CO_DH_flav_C_dom_sf"/>
</dbReference>
<dbReference type="InterPro" id="IPR016169">
    <property type="entry name" value="FAD-bd_PCMH_sub2"/>
</dbReference>
<dbReference type="GO" id="GO:0005506">
    <property type="term" value="F:iron ion binding"/>
    <property type="evidence" value="ECO:0007669"/>
    <property type="project" value="InterPro"/>
</dbReference>
<dbReference type="InterPro" id="IPR036884">
    <property type="entry name" value="2Fe-2S-bd_dom_sf"/>
</dbReference>
<keyword evidence="4" id="KW-0560">Oxidoreductase</keyword>
<dbReference type="InterPro" id="IPR014307">
    <property type="entry name" value="Xanthine_DH_ssu"/>
</dbReference>
<dbReference type="SUPFAM" id="SSF55447">
    <property type="entry name" value="CO dehydrogenase flavoprotein C-terminal domain-like"/>
    <property type="match status" value="1"/>
</dbReference>
<dbReference type="Pfam" id="PF00111">
    <property type="entry name" value="Fer2"/>
    <property type="match status" value="1"/>
</dbReference>
<dbReference type="Pfam" id="PF01799">
    <property type="entry name" value="Fer2_2"/>
    <property type="match status" value="1"/>
</dbReference>
<gene>
    <name evidence="7" type="ORF">ALOHA_HF4000133G03ctg1g40</name>
</gene>
<dbReference type="SUPFAM" id="SSF56176">
    <property type="entry name" value="FAD-binding/transporter-associated domain-like"/>
    <property type="match status" value="1"/>
</dbReference>
<keyword evidence="3" id="KW-0274">FAD</keyword>
<organism evidence="7">
    <name type="scientific">uncultured marine microorganism HF4000_133G03</name>
    <dbReference type="NCBI Taxonomy" id="455521"/>
    <lineage>
        <taxon>unclassified sequences</taxon>
        <taxon>environmental samples</taxon>
    </lineage>
</organism>
<dbReference type="InterPro" id="IPR016167">
    <property type="entry name" value="FAD-bd_PCMH_sub1"/>
</dbReference>
<dbReference type="GO" id="GO:0071949">
    <property type="term" value="F:FAD binding"/>
    <property type="evidence" value="ECO:0007669"/>
    <property type="project" value="InterPro"/>
</dbReference>
<evidence type="ECO:0000256" key="2">
    <source>
        <dbReference type="ARBA" id="ARBA00022723"/>
    </source>
</evidence>
<dbReference type="InterPro" id="IPR002346">
    <property type="entry name" value="Mopterin_DH_FAD-bd"/>
</dbReference>
<dbReference type="InterPro" id="IPR036010">
    <property type="entry name" value="2Fe-2S_ferredoxin-like_sf"/>
</dbReference>
<protein>
    <submittedName>
        <fullName evidence="7">Putative FAD binding domain in molybdopterin dehydrogenase</fullName>
    </submittedName>
</protein>
<dbReference type="Gene3D" id="1.10.150.120">
    <property type="entry name" value="[2Fe-2S]-binding domain"/>
    <property type="match status" value="1"/>
</dbReference>
<dbReference type="Gene3D" id="3.30.43.10">
    <property type="entry name" value="Uridine Diphospho-n-acetylenolpyruvylglucosamine Reductase, domain 2"/>
    <property type="match status" value="1"/>
</dbReference>
<evidence type="ECO:0000256" key="3">
    <source>
        <dbReference type="ARBA" id="ARBA00022827"/>
    </source>
</evidence>
<sequence length="479" mass="54218">MSSNIIKFVHEDQIVEVENPDPNEILLNYIRTNLKKTGTKEGCAEGGCGACTVVLGELKNNKINYSAVNSCIMFLPTLQGKQLILVEDLVSKNGSLHPVQEAMVNYHGSQCGFCTPGFVMSLFAMFKNHSKFKDNIIKDSIAGNLCRCTGYKPIIKAANSLNSKNKIDHFTKNKQNTITLLKKIKDESIVIYKKDKRYFAPRYVQELKKILKKNINSHLLSGGTDLSLVVTKERKDINSVIYMNSINELNYIRNNNNYIEVGATTSLIELESYIEKYYPDFTNILKRYGSVQIRNVATVAGNIATASPIGDTLPLLLSLDAKVVLKSIKKTKIVPLNDFFIDYRKTKLKKGQFIDSIRIPLFPKNIFKAYKISKRFDDDISSVCASFNLEVVNKKIKNIRIAYGGMASIPKRAKYCEKILLHSLITEQIINKAQEALEKDFKPISDMRASGKYRMEVAKNLLHKCFLEITQKKLIRVNN</sequence>
<dbReference type="PROSITE" id="PS00197">
    <property type="entry name" value="2FE2S_FER_1"/>
    <property type="match status" value="1"/>
</dbReference>
<dbReference type="EMBL" id="EU016580">
    <property type="protein sequence ID" value="ABZ06635.1"/>
    <property type="molecule type" value="Genomic_DNA"/>
</dbReference>
<name>B3T226_9ZZZZ</name>
<dbReference type="GO" id="GO:0051537">
    <property type="term" value="F:2 iron, 2 sulfur cluster binding"/>
    <property type="evidence" value="ECO:0007669"/>
    <property type="project" value="InterPro"/>
</dbReference>